<feature type="compositionally biased region" description="Polar residues" evidence="1">
    <location>
        <begin position="851"/>
        <end position="879"/>
    </location>
</feature>
<gene>
    <name evidence="2" type="ORF">V1264_009950</name>
</gene>
<accession>A0AAN9G095</accession>
<feature type="compositionally biased region" description="Basic and acidic residues" evidence="1">
    <location>
        <begin position="304"/>
        <end position="325"/>
    </location>
</feature>
<reference evidence="2 3" key="1">
    <citation type="submission" date="2024-02" db="EMBL/GenBank/DDBJ databases">
        <title>Chromosome-scale genome assembly of the rough periwinkle Littorina saxatilis.</title>
        <authorList>
            <person name="De Jode A."/>
            <person name="Faria R."/>
            <person name="Formenti G."/>
            <person name="Sims Y."/>
            <person name="Smith T.P."/>
            <person name="Tracey A."/>
            <person name="Wood J.M.D."/>
            <person name="Zagrodzka Z.B."/>
            <person name="Johannesson K."/>
            <person name="Butlin R.K."/>
            <person name="Leder E.H."/>
        </authorList>
    </citation>
    <scope>NUCLEOTIDE SEQUENCE [LARGE SCALE GENOMIC DNA]</scope>
    <source>
        <strain evidence="2">Snail1</strain>
        <tissue evidence="2">Muscle</tissue>
    </source>
</reference>
<feature type="region of interest" description="Disordered" evidence="1">
    <location>
        <begin position="478"/>
        <end position="551"/>
    </location>
</feature>
<feature type="region of interest" description="Disordered" evidence="1">
    <location>
        <begin position="426"/>
        <end position="455"/>
    </location>
</feature>
<dbReference type="AlphaFoldDB" id="A0AAN9G095"/>
<feature type="compositionally biased region" description="Low complexity" evidence="1">
    <location>
        <begin position="923"/>
        <end position="934"/>
    </location>
</feature>
<proteinExistence type="predicted"/>
<evidence type="ECO:0000256" key="1">
    <source>
        <dbReference type="SAM" id="MobiDB-lite"/>
    </source>
</evidence>
<organism evidence="2 3">
    <name type="scientific">Littorina saxatilis</name>
    <dbReference type="NCBI Taxonomy" id="31220"/>
    <lineage>
        <taxon>Eukaryota</taxon>
        <taxon>Metazoa</taxon>
        <taxon>Spiralia</taxon>
        <taxon>Lophotrochozoa</taxon>
        <taxon>Mollusca</taxon>
        <taxon>Gastropoda</taxon>
        <taxon>Caenogastropoda</taxon>
        <taxon>Littorinimorpha</taxon>
        <taxon>Littorinoidea</taxon>
        <taxon>Littorinidae</taxon>
        <taxon>Littorina</taxon>
    </lineage>
</organism>
<feature type="compositionally biased region" description="Polar residues" evidence="1">
    <location>
        <begin position="792"/>
        <end position="804"/>
    </location>
</feature>
<sequence>MSDFLWNSFDLLSDQCSQFGEVKTDLDYDYDNYSENRPGAHLQTQNTKQSNLGKSTPKKPVPKPSKPLHTTSVKPKASPHPQTPASKSLKALPSQPLNPSTTKSSKALPSQSLDPLKTASSKPLQSQSAKPSDSLKPSPTQIVKPSLPPKSHSKQTQRRPGNELDRKKTPSISNKQKATTVRERHSVSTSSHAKAASRKSEKGYTSSSNNKEDSVSNSRTTEFENRDAQETEDSNPDTGQTSSSEKDSSFNKVPLNPKGPPDTSFRSGRNEQDSVTHEKSSQRSSSSGNSVASSEIEATLDSNETSKFRPEENGDDRNTEERTVGLDRSVGIRQKGREKGKGVRTNATRQQLLKTSVQHDHENSPSSAKHDLQASVPESTSEPLAELPSTSVFLSVKPGTSKDATATDNGHKSPLLHMLTARVQTSVVSSSSGTRKTVQPTAPTPVSSSTKTNTYSVGGHFGAPKIVSEAKDIINTTKHQQSLDVRPTLSGRGLNLPTKPSSSESVSSTKNVTTEANSNANSYSLKSNSVPGTSDEEPKKEVTFNPPNVRPFTGVEEFEATKLTLAVETTAGVGSGNLQAITSPKGSSDNDNQDASRVTSNVTTTSATPFLSGKSTVDRHSLSSTNNRLQLKNTQTGYSDKMTSSTSSEPSGVHTGSPETSQRKNLPVSPYQEPPTQTPLDPQIETNEQTTSLGKTAETTRLQNSGSLNANTTEKENAFTETESWDLSHTDNPTTVSSMQQKTVLESKTRNTLNTSSEISIIEKDGVPPGSEGVEQNQSTEEEVDEGFGEQSKGSKIQLNTKPVGNTEDGRLYSSNQTSTKAITDENAVVDTKAQPNTQPTENIEERRQYTETQPSTKANPGTDGASGTKTRLNTQPADNNEERSQYIATNQTNTKSKSDAVSENTDVSMSQKKTQAKTDYVQKTTETQTKTNTADYLPPTNGLDVDAAIDPTTARTDNAITGSVSMNEPARSVHTDPNVNATPPTKPPSTRANKGLHTEADARENTGTTTKSRHTVDPKMAKTDAETSSTTKSDDNTKKLLSKIKPGAEEDSPEVESFTKITARLTEPKSKKNTITESWTPTYDGSQQPIPWGRDCSRPWEGWRFCTAIMLRAPPLGNSGNQCRSLQHYIVCLTELWSACREMPDFYTIPETVGYIVSVFGDKCPSYRIPPLLAKGN</sequence>
<feature type="compositionally biased region" description="Polar residues" evidence="1">
    <location>
        <begin position="42"/>
        <end position="53"/>
    </location>
</feature>
<protein>
    <submittedName>
        <fullName evidence="2">Uncharacterized protein</fullName>
    </submittedName>
</protein>
<feature type="compositionally biased region" description="Polar residues" evidence="1">
    <location>
        <begin position="576"/>
        <end position="615"/>
    </location>
</feature>
<feature type="compositionally biased region" description="Polar residues" evidence="1">
    <location>
        <begin position="976"/>
        <end position="993"/>
    </location>
</feature>
<feature type="compositionally biased region" description="Polar residues" evidence="1">
    <location>
        <begin position="376"/>
        <end position="393"/>
    </location>
</feature>
<feature type="compositionally biased region" description="Polar residues" evidence="1">
    <location>
        <begin position="813"/>
        <end position="822"/>
    </location>
</feature>
<feature type="compositionally biased region" description="Polar residues" evidence="1">
    <location>
        <begin position="678"/>
        <end position="712"/>
    </location>
</feature>
<feature type="compositionally biased region" description="Polar residues" evidence="1">
    <location>
        <begin position="954"/>
        <end position="967"/>
    </location>
</feature>
<feature type="compositionally biased region" description="Polar residues" evidence="1">
    <location>
        <begin position="622"/>
        <end position="650"/>
    </location>
</feature>
<feature type="compositionally biased region" description="Polar residues" evidence="1">
    <location>
        <begin position="887"/>
        <end position="914"/>
    </location>
</feature>
<feature type="region of interest" description="Disordered" evidence="1">
    <location>
        <begin position="575"/>
        <end position="1059"/>
    </location>
</feature>
<comment type="caution">
    <text evidence="2">The sequence shown here is derived from an EMBL/GenBank/DDBJ whole genome shotgun (WGS) entry which is preliminary data.</text>
</comment>
<dbReference type="EMBL" id="JBAMIC010000024">
    <property type="protein sequence ID" value="KAK7090107.1"/>
    <property type="molecule type" value="Genomic_DNA"/>
</dbReference>
<feature type="compositionally biased region" description="Polar residues" evidence="1">
    <location>
        <begin position="203"/>
        <end position="220"/>
    </location>
</feature>
<feature type="compositionally biased region" description="Basic and acidic residues" evidence="1">
    <location>
        <begin position="1015"/>
        <end position="1026"/>
    </location>
</feature>
<dbReference type="Proteomes" id="UP001374579">
    <property type="component" value="Unassembled WGS sequence"/>
</dbReference>
<feature type="compositionally biased region" description="Polar residues" evidence="1">
    <location>
        <begin position="95"/>
        <end position="143"/>
    </location>
</feature>
<feature type="compositionally biased region" description="Polar residues" evidence="1">
    <location>
        <begin position="719"/>
        <end position="759"/>
    </location>
</feature>
<feature type="compositionally biased region" description="Polar residues" evidence="1">
    <location>
        <begin position="516"/>
        <end position="532"/>
    </location>
</feature>
<feature type="region of interest" description="Disordered" evidence="1">
    <location>
        <begin position="28"/>
        <end position="414"/>
    </location>
</feature>
<name>A0AAN9G095_9CAEN</name>
<evidence type="ECO:0000313" key="2">
    <source>
        <dbReference type="EMBL" id="KAK7090107.1"/>
    </source>
</evidence>
<feature type="compositionally biased region" description="Polar residues" evidence="1">
    <location>
        <begin position="170"/>
        <end position="179"/>
    </location>
</feature>
<feature type="compositionally biased region" description="Polar residues" evidence="1">
    <location>
        <begin position="345"/>
        <end position="356"/>
    </location>
</feature>
<evidence type="ECO:0000313" key="3">
    <source>
        <dbReference type="Proteomes" id="UP001374579"/>
    </source>
</evidence>
<feature type="compositionally biased region" description="Low complexity" evidence="1">
    <location>
        <begin position="497"/>
        <end position="515"/>
    </location>
</feature>
<feature type="compositionally biased region" description="Low complexity" evidence="1">
    <location>
        <begin position="282"/>
        <end position="294"/>
    </location>
</feature>
<feature type="compositionally biased region" description="Basic and acidic residues" evidence="1">
    <location>
        <begin position="357"/>
        <end position="372"/>
    </location>
</feature>
<feature type="compositionally biased region" description="Polar residues" evidence="1">
    <location>
        <begin position="433"/>
        <end position="455"/>
    </location>
</feature>
<keyword evidence="3" id="KW-1185">Reference proteome</keyword>
<feature type="compositionally biased region" description="Basic and acidic residues" evidence="1">
    <location>
        <begin position="268"/>
        <end position="281"/>
    </location>
</feature>